<dbReference type="Proteomes" id="UP000324479">
    <property type="component" value="Unassembled WGS sequence"/>
</dbReference>
<dbReference type="PANTHER" id="PTHR40279">
    <property type="entry name" value="PQQC-LIKE PROTEIN"/>
    <property type="match status" value="1"/>
</dbReference>
<dbReference type="EMBL" id="VWOX01000005">
    <property type="protein sequence ID" value="KAA5543761.1"/>
    <property type="molecule type" value="Genomic_DNA"/>
</dbReference>
<sequence length="233" mass="25924">MHPPTRRRTLPIVQTADQVIQDVGLLENAYFQDLASGELSRSEFLMSQRQFYFAVAYFSRPMMALAARLELPEQRLGLLENIVEEHGGFHPDAFHEATFRQFLGTIGGSGERPAAEEAGPSVLAFNATLMGVCQTRSVATAACCLGIIEYAFADLSALIGRCVVQHGWVAEDDLVHYKLHAEIDKQHAADLFEIAVGQWEDPRQRPLLVQGLRLGADAFDRLYRGLRAHPPNH</sequence>
<dbReference type="SUPFAM" id="SSF48613">
    <property type="entry name" value="Heme oxygenase-like"/>
    <property type="match status" value="1"/>
</dbReference>
<protein>
    <submittedName>
        <fullName evidence="2">Iron-containing redox enzyme family protein</fullName>
    </submittedName>
</protein>
<dbReference type="Gene3D" id="1.20.910.10">
    <property type="entry name" value="Heme oxygenase-like"/>
    <property type="match status" value="1"/>
</dbReference>
<comment type="caution">
    <text evidence="2">The sequence shown here is derived from an EMBL/GenBank/DDBJ whole genome shotgun (WGS) entry which is preliminary data.</text>
</comment>
<organism evidence="2 3">
    <name type="scientific">Roseiconus nitratireducens</name>
    <dbReference type="NCBI Taxonomy" id="2605748"/>
    <lineage>
        <taxon>Bacteria</taxon>
        <taxon>Pseudomonadati</taxon>
        <taxon>Planctomycetota</taxon>
        <taxon>Planctomycetia</taxon>
        <taxon>Pirellulales</taxon>
        <taxon>Pirellulaceae</taxon>
        <taxon>Roseiconus</taxon>
    </lineage>
</organism>
<evidence type="ECO:0000256" key="1">
    <source>
        <dbReference type="ARBA" id="ARBA00023002"/>
    </source>
</evidence>
<keyword evidence="1" id="KW-0560">Oxidoreductase</keyword>
<dbReference type="InterPro" id="IPR016084">
    <property type="entry name" value="Haem_Oase-like_multi-hlx"/>
</dbReference>
<proteinExistence type="predicted"/>
<dbReference type="Pfam" id="PF14518">
    <property type="entry name" value="Haem_oxygenas_2"/>
    <property type="match status" value="1"/>
</dbReference>
<dbReference type="InterPro" id="IPR039068">
    <property type="entry name" value="PqqC-like"/>
</dbReference>
<dbReference type="AlphaFoldDB" id="A0A5M6D8A1"/>
<dbReference type="SMART" id="SM01236">
    <property type="entry name" value="Haem_oxygenase_2"/>
    <property type="match status" value="1"/>
</dbReference>
<accession>A0A5M6D8A1</accession>
<evidence type="ECO:0000313" key="2">
    <source>
        <dbReference type="EMBL" id="KAA5543761.1"/>
    </source>
</evidence>
<dbReference type="RefSeq" id="WP_150076513.1">
    <property type="nucleotide sequence ID" value="NZ_VWOX01000005.1"/>
</dbReference>
<evidence type="ECO:0000313" key="3">
    <source>
        <dbReference type="Proteomes" id="UP000324479"/>
    </source>
</evidence>
<gene>
    <name evidence="2" type="ORF">FYK55_11305</name>
</gene>
<name>A0A5M6D8A1_9BACT</name>
<reference evidence="2 3" key="1">
    <citation type="submission" date="2019-08" db="EMBL/GenBank/DDBJ databases">
        <authorList>
            <person name="Dhanesh K."/>
            <person name="Kumar G."/>
            <person name="Sasikala C."/>
            <person name="Venkata Ramana C."/>
        </authorList>
    </citation>
    <scope>NUCLEOTIDE SEQUENCE [LARGE SCALE GENOMIC DNA]</scope>
    <source>
        <strain evidence="2 3">JC645</strain>
    </source>
</reference>
<dbReference type="GO" id="GO:0016491">
    <property type="term" value="F:oxidoreductase activity"/>
    <property type="evidence" value="ECO:0007669"/>
    <property type="project" value="UniProtKB-KW"/>
</dbReference>
<keyword evidence="3" id="KW-1185">Reference proteome</keyword>
<dbReference type="PANTHER" id="PTHR40279:SF3">
    <property type="entry name" value="4-AMINOBENZOATE SYNTHASE"/>
    <property type="match status" value="1"/>
</dbReference>